<evidence type="ECO:0000313" key="6">
    <source>
        <dbReference type="Proteomes" id="UP000199665"/>
    </source>
</evidence>
<protein>
    <submittedName>
        <fullName evidence="5">Methyltransferase small domain-containing protein</fullName>
    </submittedName>
</protein>
<name>A0ABY0YGC2_9PSED</name>
<keyword evidence="1 5" id="KW-0489">Methyltransferase</keyword>
<dbReference type="CDD" id="cd02440">
    <property type="entry name" value="AdoMet_MTases"/>
    <property type="match status" value="1"/>
</dbReference>
<feature type="domain" description="Methyltransferase small" evidence="4">
    <location>
        <begin position="127"/>
        <end position="250"/>
    </location>
</feature>
<dbReference type="PANTHER" id="PTHR18895:SF74">
    <property type="entry name" value="MTRF1L RELEASE FACTOR GLUTAMINE METHYLTRANSFERASE"/>
    <property type="match status" value="1"/>
</dbReference>
<dbReference type="RefSeq" id="WP_047527896.1">
    <property type="nucleotide sequence ID" value="NZ_FNRV01000001.1"/>
</dbReference>
<keyword evidence="3" id="KW-0949">S-adenosyl-L-methionine</keyword>
<evidence type="ECO:0000256" key="1">
    <source>
        <dbReference type="ARBA" id="ARBA00022603"/>
    </source>
</evidence>
<comment type="caution">
    <text evidence="5">The sequence shown here is derived from an EMBL/GenBank/DDBJ whole genome shotgun (WGS) entry which is preliminary data.</text>
</comment>
<evidence type="ECO:0000313" key="5">
    <source>
        <dbReference type="EMBL" id="SED53833.1"/>
    </source>
</evidence>
<accession>A0ABY0YGC2</accession>
<keyword evidence="2" id="KW-0808">Transferase</keyword>
<sequence length="316" mass="34622">MSVQQNADQGLLELGKRLLAGHYRFVTPTPLTHQRVLQRLATPLARDLRDVFGWSMPFDHRLFATEGLAALEQAGIVERDGSLWRSTVRWSTLEGLLFAHSAYPTTQADSVFFGPDSYRFARLIEAHLQQCFEPVRRVVDIGCGAGVGALIVARARRDAQVLAVDINPRALRLSAVNAELAGASNVTVYHSDVLGSVEGAFDLIIANPPYMNDSQHRAYRDGGGALGEALSLRIVREALPRLHVGGSLVLYTGVAMVAGSDPFLEAVLPMLSGDTFAWTYRELDPDVFGEELLKPGYERAERIAAVALTVTRRREA</sequence>
<keyword evidence="6" id="KW-1185">Reference proteome</keyword>
<dbReference type="SUPFAM" id="SSF53335">
    <property type="entry name" value="S-adenosyl-L-methionine-dependent methyltransferases"/>
    <property type="match status" value="1"/>
</dbReference>
<dbReference type="EMBL" id="FNRV01000001">
    <property type="protein sequence ID" value="SED53833.1"/>
    <property type="molecule type" value="Genomic_DNA"/>
</dbReference>
<evidence type="ECO:0000256" key="3">
    <source>
        <dbReference type="ARBA" id="ARBA00022691"/>
    </source>
</evidence>
<dbReference type="PROSITE" id="PS00092">
    <property type="entry name" value="N6_MTASE"/>
    <property type="match status" value="1"/>
</dbReference>
<gene>
    <name evidence="5" type="ORF">SAMN05216205_5500</name>
</gene>
<organism evidence="5 6">
    <name type="scientific">Pseudomonas mohnii</name>
    <dbReference type="NCBI Taxonomy" id="395600"/>
    <lineage>
        <taxon>Bacteria</taxon>
        <taxon>Pseudomonadati</taxon>
        <taxon>Pseudomonadota</taxon>
        <taxon>Gammaproteobacteria</taxon>
        <taxon>Pseudomonadales</taxon>
        <taxon>Pseudomonadaceae</taxon>
        <taxon>Pseudomonas</taxon>
    </lineage>
</organism>
<proteinExistence type="predicted"/>
<reference evidence="5 6" key="1">
    <citation type="submission" date="2016-10" db="EMBL/GenBank/DDBJ databases">
        <authorList>
            <person name="Varghese N."/>
            <person name="Submissions S."/>
        </authorList>
    </citation>
    <scope>NUCLEOTIDE SEQUENCE [LARGE SCALE GENOMIC DNA]</scope>
    <source>
        <strain evidence="5 6">DSM 18327</strain>
    </source>
</reference>
<dbReference type="InterPro" id="IPR029063">
    <property type="entry name" value="SAM-dependent_MTases_sf"/>
</dbReference>
<dbReference type="PANTHER" id="PTHR18895">
    <property type="entry name" value="HEMK METHYLTRANSFERASE"/>
    <property type="match status" value="1"/>
</dbReference>
<dbReference type="Gene3D" id="3.40.50.150">
    <property type="entry name" value="Vaccinia Virus protein VP39"/>
    <property type="match status" value="1"/>
</dbReference>
<evidence type="ECO:0000256" key="2">
    <source>
        <dbReference type="ARBA" id="ARBA00022679"/>
    </source>
</evidence>
<dbReference type="Proteomes" id="UP000199665">
    <property type="component" value="Unassembled WGS sequence"/>
</dbReference>
<dbReference type="GO" id="GO:0008168">
    <property type="term" value="F:methyltransferase activity"/>
    <property type="evidence" value="ECO:0007669"/>
    <property type="project" value="UniProtKB-KW"/>
</dbReference>
<dbReference type="Pfam" id="PF05175">
    <property type="entry name" value="MTS"/>
    <property type="match status" value="1"/>
</dbReference>
<dbReference type="GO" id="GO:0032259">
    <property type="term" value="P:methylation"/>
    <property type="evidence" value="ECO:0007669"/>
    <property type="project" value="UniProtKB-KW"/>
</dbReference>
<dbReference type="InterPro" id="IPR050320">
    <property type="entry name" value="N5-glutamine_MTase"/>
</dbReference>
<dbReference type="InterPro" id="IPR002052">
    <property type="entry name" value="DNA_methylase_N6_adenine_CS"/>
</dbReference>
<evidence type="ECO:0000259" key="4">
    <source>
        <dbReference type="Pfam" id="PF05175"/>
    </source>
</evidence>
<dbReference type="InterPro" id="IPR007848">
    <property type="entry name" value="Small_mtfrase_dom"/>
</dbReference>